<dbReference type="Gene3D" id="1.20.120.1630">
    <property type="match status" value="1"/>
</dbReference>
<proteinExistence type="predicted"/>
<dbReference type="GO" id="GO:0012505">
    <property type="term" value="C:endomembrane system"/>
    <property type="evidence" value="ECO:0007669"/>
    <property type="project" value="UniProtKB-SubCell"/>
</dbReference>
<comment type="subcellular location">
    <subcellularLocation>
        <location evidence="1">Endomembrane system</location>
        <topology evidence="1">Multi-pass membrane protein</topology>
    </subcellularLocation>
</comment>
<feature type="transmembrane region" description="Helical" evidence="5">
    <location>
        <begin position="108"/>
        <end position="129"/>
    </location>
</feature>
<dbReference type="GO" id="GO:0032259">
    <property type="term" value="P:methylation"/>
    <property type="evidence" value="ECO:0007669"/>
    <property type="project" value="UniProtKB-KW"/>
</dbReference>
<dbReference type="InterPro" id="IPR052527">
    <property type="entry name" value="Metal_cation-efflux_comp"/>
</dbReference>
<keyword evidence="6" id="KW-0489">Methyltransferase</keyword>
<keyword evidence="6" id="KW-0808">Transferase</keyword>
<name>A0A0U0W7K5_MYCBE</name>
<evidence type="ECO:0000256" key="2">
    <source>
        <dbReference type="ARBA" id="ARBA00022692"/>
    </source>
</evidence>
<feature type="transmembrane region" description="Helical" evidence="5">
    <location>
        <begin position="32"/>
        <end position="53"/>
    </location>
</feature>
<keyword evidence="4 5" id="KW-0472">Membrane</keyword>
<dbReference type="GO" id="GO:0008168">
    <property type="term" value="F:methyltransferase activity"/>
    <property type="evidence" value="ECO:0007669"/>
    <property type="project" value="UniProtKB-KW"/>
</dbReference>
<dbReference type="AlphaFoldDB" id="A0A0U0W7K5"/>
<evidence type="ECO:0000256" key="5">
    <source>
        <dbReference type="SAM" id="Phobius"/>
    </source>
</evidence>
<evidence type="ECO:0000256" key="4">
    <source>
        <dbReference type="ARBA" id="ARBA00023136"/>
    </source>
</evidence>
<sequence precursor="true">MKTAVRMTASSVVGLLGFCVLLFAPAGTLNYWQAWVFIAVFTTVSTVPTVYLSRRNPAALQRRMHAGPRAEARTVQKIIITASFLDMFVMMAFSALDHRFGWSSVPSWVSLLGDVAVAVGLGLAMLVVVQNGYAAATVTVEAGQPVVSTGVYRLVRHPMYVGDVIMMAGMPLALGSYWGLLFVVPGVGVLVWRILDEEKMLNEDLPGYREYARHVRYRLVPKLW</sequence>
<dbReference type="PANTHER" id="PTHR43847">
    <property type="entry name" value="BLL3993 PROTEIN"/>
    <property type="match status" value="1"/>
</dbReference>
<dbReference type="Pfam" id="PF04191">
    <property type="entry name" value="PEMT"/>
    <property type="match status" value="1"/>
</dbReference>
<dbReference type="PANTHER" id="PTHR43847:SF1">
    <property type="entry name" value="BLL3993 PROTEIN"/>
    <property type="match status" value="1"/>
</dbReference>
<evidence type="ECO:0000313" key="7">
    <source>
        <dbReference type="Proteomes" id="UP000198875"/>
    </source>
</evidence>
<feature type="transmembrane region" description="Helical" evidence="5">
    <location>
        <begin position="175"/>
        <end position="195"/>
    </location>
</feature>
<gene>
    <name evidence="6" type="ORF">BN971_01590</name>
</gene>
<feature type="transmembrane region" description="Helical" evidence="5">
    <location>
        <begin position="74"/>
        <end position="96"/>
    </location>
</feature>
<keyword evidence="2 5" id="KW-0812">Transmembrane</keyword>
<keyword evidence="3 5" id="KW-1133">Transmembrane helix</keyword>
<accession>A0A0U0W7K5</accession>
<organism evidence="6 7">
    <name type="scientific">Mycobacterium bohemicum DSM 44277</name>
    <dbReference type="NCBI Taxonomy" id="1236609"/>
    <lineage>
        <taxon>Bacteria</taxon>
        <taxon>Bacillati</taxon>
        <taxon>Actinomycetota</taxon>
        <taxon>Actinomycetes</taxon>
        <taxon>Mycobacteriales</taxon>
        <taxon>Mycobacteriaceae</taxon>
        <taxon>Mycobacterium</taxon>
    </lineage>
</organism>
<evidence type="ECO:0000313" key="6">
    <source>
        <dbReference type="EMBL" id="CPR09650.1"/>
    </source>
</evidence>
<dbReference type="RefSeq" id="WP_085180306.1">
    <property type="nucleotide sequence ID" value="NZ_CSTD01000001.1"/>
</dbReference>
<evidence type="ECO:0000256" key="3">
    <source>
        <dbReference type="ARBA" id="ARBA00022989"/>
    </source>
</evidence>
<dbReference type="InterPro" id="IPR007318">
    <property type="entry name" value="Phopholipid_MeTrfase"/>
</dbReference>
<reference evidence="6 7" key="1">
    <citation type="submission" date="2015-03" db="EMBL/GenBank/DDBJ databases">
        <authorList>
            <person name="Murphy D."/>
        </authorList>
    </citation>
    <scope>NUCLEOTIDE SEQUENCE [LARGE SCALE GENOMIC DNA]</scope>
    <source>
        <strain evidence="6 7">DSM 44277</strain>
    </source>
</reference>
<feature type="transmembrane region" description="Helical" evidence="5">
    <location>
        <begin position="7"/>
        <end position="26"/>
    </location>
</feature>
<dbReference type="Proteomes" id="UP000198875">
    <property type="component" value="Unassembled WGS sequence"/>
</dbReference>
<protein>
    <submittedName>
        <fullName evidence="6">Isoprenylcysteine carboxyl methyltransferase (Icmt) family protein</fullName>
    </submittedName>
</protein>
<evidence type="ECO:0000256" key="1">
    <source>
        <dbReference type="ARBA" id="ARBA00004127"/>
    </source>
</evidence>
<dbReference type="OrthoDB" id="7203053at2"/>
<dbReference type="EMBL" id="CSTD01000001">
    <property type="protein sequence ID" value="CPR09650.1"/>
    <property type="molecule type" value="Genomic_DNA"/>
</dbReference>